<evidence type="ECO:0000313" key="6">
    <source>
        <dbReference type="EMBL" id="GEU63243.1"/>
    </source>
</evidence>
<dbReference type="PROSITE" id="PS50994">
    <property type="entry name" value="INTEGRASE"/>
    <property type="match status" value="1"/>
</dbReference>
<evidence type="ECO:0000256" key="1">
    <source>
        <dbReference type="ARBA" id="ARBA00022723"/>
    </source>
</evidence>
<dbReference type="CDD" id="cd09272">
    <property type="entry name" value="RNase_HI_RT_Ty1"/>
    <property type="match status" value="1"/>
</dbReference>
<dbReference type="Pfam" id="PF13976">
    <property type="entry name" value="gag_pre-integrs"/>
    <property type="match status" value="1"/>
</dbReference>
<evidence type="ECO:0000256" key="4">
    <source>
        <dbReference type="SAM" id="MobiDB-lite"/>
    </source>
</evidence>
<dbReference type="InterPro" id="IPR043502">
    <property type="entry name" value="DNA/RNA_pol_sf"/>
</dbReference>
<feature type="compositionally biased region" description="Low complexity" evidence="4">
    <location>
        <begin position="912"/>
        <end position="922"/>
    </location>
</feature>
<dbReference type="SUPFAM" id="SSF57756">
    <property type="entry name" value="Retrovirus zinc finger-like domains"/>
    <property type="match status" value="1"/>
</dbReference>
<evidence type="ECO:0000259" key="5">
    <source>
        <dbReference type="PROSITE" id="PS50994"/>
    </source>
</evidence>
<organism evidence="6">
    <name type="scientific">Tanacetum cinerariifolium</name>
    <name type="common">Dalmatian daisy</name>
    <name type="synonym">Chrysanthemum cinerariifolium</name>
    <dbReference type="NCBI Taxonomy" id="118510"/>
    <lineage>
        <taxon>Eukaryota</taxon>
        <taxon>Viridiplantae</taxon>
        <taxon>Streptophyta</taxon>
        <taxon>Embryophyta</taxon>
        <taxon>Tracheophyta</taxon>
        <taxon>Spermatophyta</taxon>
        <taxon>Magnoliopsida</taxon>
        <taxon>eudicotyledons</taxon>
        <taxon>Gunneridae</taxon>
        <taxon>Pentapetalae</taxon>
        <taxon>asterids</taxon>
        <taxon>campanulids</taxon>
        <taxon>Asterales</taxon>
        <taxon>Asteraceae</taxon>
        <taxon>Asteroideae</taxon>
        <taxon>Anthemideae</taxon>
        <taxon>Anthemidinae</taxon>
        <taxon>Tanacetum</taxon>
    </lineage>
</organism>
<dbReference type="Pfam" id="PF07727">
    <property type="entry name" value="RVT_2"/>
    <property type="match status" value="1"/>
</dbReference>
<proteinExistence type="predicted"/>
<feature type="domain" description="Integrase catalytic" evidence="5">
    <location>
        <begin position="795"/>
        <end position="880"/>
    </location>
</feature>
<dbReference type="InterPro" id="IPR036875">
    <property type="entry name" value="Znf_CCHC_sf"/>
</dbReference>
<sequence>MDALVDQGSDVNVMPLSIYNRLTDERPAETEIRLSLASHSYIYPLGIADDVLVDVVGYVIEKGIKNDIEPIAPTMTVNRDVGIRSLHEVTTIKVRVNAAKLNLVLLSVETIIAPATAEEKAQRRLELKARITLLMGIPNEHQLKFNFIKHANSLLQAVKKRFGGNAATKKTQRNLLKQYTISVNGAVNTAYGLSTASTQATAINSITIENLSDVVIYSFFASQPKNEGLQQIHPDDLKEMDLRWQMAMLTIRARRFLKNTRRKFSMNGNVTIGFDKSKVECYNYHKRGHFARECRAPRNQENKNRKNTRRIMRIKTHASLALVSCDGLGGYDWSDQAKDGPTNFALMISSNFEINVITYKTGLESVEARLLVRKKNESIYEEDIKLLKQEIHLREVAITELRRKLNDVPPPYTRKFLPSKPNLSGLEEFVNEPIVNEPIVKKPAVETSEPKVSADKPKDVRKNFGPPLIEDWILDSKDEAESNSKIEKETVKPSFAKIMFVKSKEQLKTPRKTIVKQVEKPRQNTLRPKGNQRKWNNMMSQRLRILVNTTRQVSTVHPKSTLNVTRQMSYLLKLAYSSVKMPIHKKTTFTYSNIPQKVNTVRSKTVNTARPKAIVNAVLGNKVNAVKASGNPQMDLHDKGVIDSRCSRHMKGNMSYLRDYKEINGGYVAFEGNLKGGKITRRDTECIVLSLNFKLTDEGQVLLRVSRKNNMYSVDLKNIVPKEGLTCLFAKAISDESKLYHRRLGHLNFKTMNKVVKGNLVRGLPSKLFENNQDCVACQKGKQHRASCKSKTKNSINLPLHLLHMDLFGPTFVKSLMKKIYFLVVTDDYSRFTWVFFLASKDDTSAILKTFVSGIENLVDHKVKVIRCDGGTEFKNRVLQMDSNLSSDDEKKVDEDPRQESECKHQEKEDNVNNTNNVNDAGTNGVNAVGTNTNNELPFDPEMPELEDISTFNFSNKDEDDGVKADINNLDTAIQVSPTLTTRIHKDHPLDQVIGDLHSTTQTRNMFKNFEEHSQREAMQKELLQFKLQEVWTLMDLPYGKRDISTKWVFRNKKDEIAIVIRNKARLVAQGHIQEEGIDYDKVSVPVTRIKAIRLFLAYASFKDFVVYQMDVNSAFLYGKIEEEVYVCQPSGFEDPNFPDKVYKVEKALYGLHQAPKACQDKYVADILEKYGFFEVKNTSTPMETQKPLLKDKDGEEVNVHMYRSMIGSLMYLTSLSPDIMFVVLKGHPKLGLWYLKDSPFDLVAYTDSDYARASLDRKSITGGCQYLRRRLISWQCKKQNVVANFTNEAEYVAALKRLQAEEQDALTDAEKAKLFMEFLEKRRKFFAAKRDEEKRNRPPTKAQQRSIMSTYLKNMDGWKIRSLKKKSFAEI</sequence>
<evidence type="ECO:0000256" key="2">
    <source>
        <dbReference type="ARBA" id="ARBA00022801"/>
    </source>
</evidence>
<dbReference type="PANTHER" id="PTHR42648:SF32">
    <property type="entry name" value="RIBONUCLEASE H-LIKE DOMAIN, GAG-PRE-INTEGRASE DOMAIN PROTEIN-RELATED"/>
    <property type="match status" value="1"/>
</dbReference>
<dbReference type="GO" id="GO:0015074">
    <property type="term" value="P:DNA integration"/>
    <property type="evidence" value="ECO:0007669"/>
    <property type="project" value="InterPro"/>
</dbReference>
<dbReference type="PANTHER" id="PTHR42648">
    <property type="entry name" value="TRANSPOSASE, PUTATIVE-RELATED"/>
    <property type="match status" value="1"/>
</dbReference>
<dbReference type="EMBL" id="BKCJ010004813">
    <property type="protein sequence ID" value="GEU63243.1"/>
    <property type="molecule type" value="Genomic_DNA"/>
</dbReference>
<dbReference type="Gene3D" id="4.10.60.10">
    <property type="entry name" value="Zinc finger, CCHC-type"/>
    <property type="match status" value="1"/>
</dbReference>
<name>A0A6L2LN86_TANCI</name>
<keyword evidence="2" id="KW-0378">Hydrolase</keyword>
<dbReference type="InterPro" id="IPR013103">
    <property type="entry name" value="RVT_2"/>
</dbReference>
<accession>A0A6L2LN86</accession>
<dbReference type="Pfam" id="PF00665">
    <property type="entry name" value="rve"/>
    <property type="match status" value="1"/>
</dbReference>
<dbReference type="InterPro" id="IPR025724">
    <property type="entry name" value="GAG-pre-integrase_dom"/>
</dbReference>
<dbReference type="InterPro" id="IPR012337">
    <property type="entry name" value="RNaseH-like_sf"/>
</dbReference>
<dbReference type="InterPro" id="IPR036397">
    <property type="entry name" value="RNaseH_sf"/>
</dbReference>
<feature type="region of interest" description="Disordered" evidence="4">
    <location>
        <begin position="879"/>
        <end position="922"/>
    </location>
</feature>
<feature type="coiled-coil region" evidence="3">
    <location>
        <begin position="1293"/>
        <end position="1337"/>
    </location>
</feature>
<evidence type="ECO:0000256" key="3">
    <source>
        <dbReference type="SAM" id="Coils"/>
    </source>
</evidence>
<dbReference type="GO" id="GO:0008270">
    <property type="term" value="F:zinc ion binding"/>
    <property type="evidence" value="ECO:0007669"/>
    <property type="project" value="InterPro"/>
</dbReference>
<comment type="caution">
    <text evidence="6">The sequence shown here is derived from an EMBL/GenBank/DDBJ whole genome shotgun (WGS) entry which is preliminary data.</text>
</comment>
<protein>
    <submittedName>
        <fullName evidence="6">Ribonuclease H-like domain-containing protein</fullName>
    </submittedName>
</protein>
<dbReference type="SUPFAM" id="SSF53098">
    <property type="entry name" value="Ribonuclease H-like"/>
    <property type="match status" value="1"/>
</dbReference>
<gene>
    <name evidence="6" type="ORF">Tci_035221</name>
</gene>
<dbReference type="GO" id="GO:0003676">
    <property type="term" value="F:nucleic acid binding"/>
    <property type="evidence" value="ECO:0007669"/>
    <property type="project" value="InterPro"/>
</dbReference>
<keyword evidence="1" id="KW-0479">Metal-binding</keyword>
<keyword evidence="3" id="KW-0175">Coiled coil</keyword>
<reference evidence="6" key="1">
    <citation type="journal article" date="2019" name="Sci. Rep.">
        <title>Draft genome of Tanacetum cinerariifolium, the natural source of mosquito coil.</title>
        <authorList>
            <person name="Yamashiro T."/>
            <person name="Shiraishi A."/>
            <person name="Satake H."/>
            <person name="Nakayama K."/>
        </authorList>
    </citation>
    <scope>NUCLEOTIDE SEQUENCE</scope>
</reference>
<dbReference type="GO" id="GO:0016787">
    <property type="term" value="F:hydrolase activity"/>
    <property type="evidence" value="ECO:0007669"/>
    <property type="project" value="UniProtKB-KW"/>
</dbReference>
<dbReference type="InterPro" id="IPR039537">
    <property type="entry name" value="Retrotran_Ty1/copia-like"/>
</dbReference>
<dbReference type="Gene3D" id="3.30.420.10">
    <property type="entry name" value="Ribonuclease H-like superfamily/Ribonuclease H"/>
    <property type="match status" value="1"/>
</dbReference>
<dbReference type="InterPro" id="IPR001584">
    <property type="entry name" value="Integrase_cat-core"/>
</dbReference>
<dbReference type="SUPFAM" id="SSF56672">
    <property type="entry name" value="DNA/RNA polymerases"/>
    <property type="match status" value="1"/>
</dbReference>
<feature type="compositionally biased region" description="Basic and acidic residues" evidence="4">
    <location>
        <begin position="888"/>
        <end position="911"/>
    </location>
</feature>